<dbReference type="InterPro" id="IPR036397">
    <property type="entry name" value="RNaseH_sf"/>
</dbReference>
<evidence type="ECO:0000313" key="6">
    <source>
        <dbReference type="Proteomes" id="UP000252519"/>
    </source>
</evidence>
<reference evidence="5 6" key="1">
    <citation type="submission" date="2014-10" db="EMBL/GenBank/DDBJ databases">
        <title>Draft genome of the hookworm Ancylostoma caninum.</title>
        <authorList>
            <person name="Mitreva M."/>
        </authorList>
    </citation>
    <scope>NUCLEOTIDE SEQUENCE [LARGE SCALE GENOMIC DNA]</scope>
    <source>
        <strain evidence="5 6">Baltimore</strain>
    </source>
</reference>
<comment type="subcellular location">
    <subcellularLocation>
        <location evidence="1">Nucleus</location>
    </subcellularLocation>
</comment>
<dbReference type="Pfam" id="PF13358">
    <property type="entry name" value="DDE_3"/>
    <property type="match status" value="1"/>
</dbReference>
<dbReference type="InterPro" id="IPR048703">
    <property type="entry name" value="Tnp_Tc3-like_HTH"/>
</dbReference>
<dbReference type="Proteomes" id="UP000252519">
    <property type="component" value="Unassembled WGS sequence"/>
</dbReference>
<feature type="domain" description="Transposable element Tc3 transposase-like DNA-binding HTH" evidence="4">
    <location>
        <begin position="66"/>
        <end position="103"/>
    </location>
</feature>
<dbReference type="InterPro" id="IPR009057">
    <property type="entry name" value="Homeodomain-like_sf"/>
</dbReference>
<gene>
    <name evidence="5" type="ORF">ANCCAN_02412</name>
</gene>
<evidence type="ECO:0000259" key="4">
    <source>
        <dbReference type="Pfam" id="PF21517"/>
    </source>
</evidence>
<dbReference type="PANTHER" id="PTHR23022:SF129">
    <property type="entry name" value="TRANSPOSABLE ELEMENT TC3 TRANSPOSASE"/>
    <property type="match status" value="1"/>
</dbReference>
<dbReference type="AlphaFoldDB" id="A0A368H4C5"/>
<dbReference type="Pfam" id="PF11427">
    <property type="entry name" value="HTH_Tnp_Tc3_1"/>
    <property type="match status" value="1"/>
</dbReference>
<dbReference type="SUPFAM" id="SSF46689">
    <property type="entry name" value="Homeodomain-like"/>
    <property type="match status" value="1"/>
</dbReference>
<dbReference type="Gene3D" id="1.10.10.60">
    <property type="entry name" value="Homeodomain-like"/>
    <property type="match status" value="1"/>
</dbReference>
<organism evidence="5 6">
    <name type="scientific">Ancylostoma caninum</name>
    <name type="common">Dog hookworm</name>
    <dbReference type="NCBI Taxonomy" id="29170"/>
    <lineage>
        <taxon>Eukaryota</taxon>
        <taxon>Metazoa</taxon>
        <taxon>Ecdysozoa</taxon>
        <taxon>Nematoda</taxon>
        <taxon>Chromadorea</taxon>
        <taxon>Rhabditida</taxon>
        <taxon>Rhabditina</taxon>
        <taxon>Rhabditomorpha</taxon>
        <taxon>Strongyloidea</taxon>
        <taxon>Ancylostomatidae</taxon>
        <taxon>Ancylostomatinae</taxon>
        <taxon>Ancylostoma</taxon>
    </lineage>
</organism>
<dbReference type="Gene3D" id="1.10.10.10">
    <property type="entry name" value="Winged helix-like DNA-binding domain superfamily/Winged helix DNA-binding domain"/>
    <property type="match status" value="1"/>
</dbReference>
<protein>
    <submittedName>
        <fullName evidence="5">Transposase</fullName>
    </submittedName>
</protein>
<evidence type="ECO:0000259" key="3">
    <source>
        <dbReference type="Pfam" id="PF13358"/>
    </source>
</evidence>
<evidence type="ECO:0000313" key="5">
    <source>
        <dbReference type="EMBL" id="RCN51461.1"/>
    </source>
</evidence>
<proteinExistence type="predicted"/>
<evidence type="ECO:0000256" key="1">
    <source>
        <dbReference type="ARBA" id="ARBA00004123"/>
    </source>
</evidence>
<dbReference type="GO" id="GO:0005634">
    <property type="term" value="C:nucleus"/>
    <property type="evidence" value="ECO:0007669"/>
    <property type="project" value="UniProtKB-SubCell"/>
</dbReference>
<accession>A0A368H4C5</accession>
<dbReference type="GO" id="GO:0003677">
    <property type="term" value="F:DNA binding"/>
    <property type="evidence" value="ECO:0007669"/>
    <property type="project" value="InterPro"/>
</dbReference>
<dbReference type="PANTHER" id="PTHR23022">
    <property type="entry name" value="TRANSPOSABLE ELEMENT-RELATED"/>
    <property type="match status" value="1"/>
</dbReference>
<dbReference type="InterPro" id="IPR025898">
    <property type="entry name" value="Tc3_transposase_DNA-bd_dom"/>
</dbReference>
<dbReference type="OrthoDB" id="5837857at2759"/>
<comment type="caution">
    <text evidence="5">The sequence shown here is derived from an EMBL/GenBank/DDBJ whole genome shotgun (WGS) entry which is preliminary data.</text>
</comment>
<feature type="domain" description="Tc3 transposase DNA binding" evidence="2">
    <location>
        <begin position="4"/>
        <end position="50"/>
    </location>
</feature>
<sequence length="330" mass="37883">MHRRGALLTSAEQAQIEALHVAGLSNRAIAAQLGRSHGCVNKYLRNPSEYNKKLNNGRPKVLTANDSRRIGRLASNSTLSIAQMRAQLGLNVSKMTIWRSVRRNTNITREIMRKAPRLTPQHKKARLLFARSNMTTQWDKVIFSDEKKFNLDGPDGYRHYWRDLRKEPIMFSRRNFGGGSLMTWAAFGSSGKLELAFVSNRMDSSEYQEVLRTHLLPFLRGARRRSLVFQQDNAAVHVSHSTRSWLQEHRIQAMDWPACSPDCNVVENMWGIIVRQVYRNNKQYNTVESLKTAILEAWDQIDDATLAKLVGSMPNRIFEIIRNNCGPIDY</sequence>
<dbReference type="InterPro" id="IPR052338">
    <property type="entry name" value="Transposase_5"/>
</dbReference>
<dbReference type="EMBL" id="JOJR01000013">
    <property type="protein sequence ID" value="RCN51461.1"/>
    <property type="molecule type" value="Genomic_DNA"/>
</dbReference>
<dbReference type="Gene3D" id="3.30.420.10">
    <property type="entry name" value="Ribonuclease H-like superfamily/Ribonuclease H"/>
    <property type="match status" value="1"/>
</dbReference>
<dbReference type="STRING" id="29170.A0A368H4C5"/>
<name>A0A368H4C5_ANCCA</name>
<dbReference type="Pfam" id="PF21517">
    <property type="entry name" value="HTH_Tnp_Tc3_2_like"/>
    <property type="match status" value="1"/>
</dbReference>
<keyword evidence="6" id="KW-1185">Reference proteome</keyword>
<dbReference type="InterPro" id="IPR036388">
    <property type="entry name" value="WH-like_DNA-bd_sf"/>
</dbReference>
<feature type="domain" description="Tc1-like transposase DDE" evidence="3">
    <location>
        <begin position="141"/>
        <end position="291"/>
    </location>
</feature>
<dbReference type="InterPro" id="IPR038717">
    <property type="entry name" value="Tc1-like_DDE_dom"/>
</dbReference>
<evidence type="ECO:0000259" key="2">
    <source>
        <dbReference type="Pfam" id="PF11427"/>
    </source>
</evidence>